<evidence type="ECO:0000313" key="2">
    <source>
        <dbReference type="Proteomes" id="UP001597086"/>
    </source>
</evidence>
<gene>
    <name evidence="1" type="ORF">ACFQ13_01850</name>
</gene>
<dbReference type="EMBL" id="JBHTKM010000007">
    <property type="protein sequence ID" value="MFD1014651.1"/>
    <property type="molecule type" value="Genomic_DNA"/>
</dbReference>
<proteinExistence type="predicted"/>
<keyword evidence="2" id="KW-1185">Reference proteome</keyword>
<dbReference type="RefSeq" id="WP_386113427.1">
    <property type="nucleotide sequence ID" value="NZ_JBHTKM010000007.1"/>
</dbReference>
<comment type="caution">
    <text evidence="1">The sequence shown here is derived from an EMBL/GenBank/DDBJ whole genome shotgun (WGS) entry which is preliminary data.</text>
</comment>
<evidence type="ECO:0008006" key="3">
    <source>
        <dbReference type="Google" id="ProtNLM"/>
    </source>
</evidence>
<accession>A0ABW3KM99</accession>
<dbReference type="Proteomes" id="UP001597086">
    <property type="component" value="Unassembled WGS sequence"/>
</dbReference>
<protein>
    <recommendedName>
        <fullName evidence="3">Lipoprotein</fullName>
    </recommendedName>
</protein>
<name>A0ABW3KM99_9FLAO</name>
<reference evidence="2" key="1">
    <citation type="journal article" date="2019" name="Int. J. Syst. Evol. Microbiol.">
        <title>The Global Catalogue of Microorganisms (GCM) 10K type strain sequencing project: providing services to taxonomists for standard genome sequencing and annotation.</title>
        <authorList>
            <consortium name="The Broad Institute Genomics Platform"/>
            <consortium name="The Broad Institute Genome Sequencing Center for Infectious Disease"/>
            <person name="Wu L."/>
            <person name="Ma J."/>
        </authorList>
    </citation>
    <scope>NUCLEOTIDE SEQUENCE [LARGE SCALE GENOMIC DNA]</scope>
    <source>
        <strain evidence="2">CCUG 56098</strain>
    </source>
</reference>
<organism evidence="1 2">
    <name type="scientific">Winogradskyella rapida</name>
    <dbReference type="NCBI Taxonomy" id="549701"/>
    <lineage>
        <taxon>Bacteria</taxon>
        <taxon>Pseudomonadati</taxon>
        <taxon>Bacteroidota</taxon>
        <taxon>Flavobacteriia</taxon>
        <taxon>Flavobacteriales</taxon>
        <taxon>Flavobacteriaceae</taxon>
        <taxon>Winogradskyella</taxon>
    </lineage>
</organism>
<evidence type="ECO:0000313" key="1">
    <source>
        <dbReference type="EMBL" id="MFD1014651.1"/>
    </source>
</evidence>
<sequence length="167" mass="19742">MRNRRITLIFSILILTISCKNKETKYENKNIGQFKFIISDTLAYGKNLARISEYNRKLKENESSVIAVIIENELEDRSTKIDTFSDGLKTPFFGISKYQTGKHKIEIKVEEKMMRTKKLPNDSLSLEIKDIYYTYEFDVFIKDKDYIPELNEKLSKQMDIEYNENPI</sequence>
<dbReference type="PROSITE" id="PS51257">
    <property type="entry name" value="PROKAR_LIPOPROTEIN"/>
    <property type="match status" value="1"/>
</dbReference>